<gene>
    <name evidence="2" type="ORF">VB776_16615</name>
</gene>
<protein>
    <submittedName>
        <fullName evidence="2">CatB-related O-acetyltransferase</fullName>
        <ecNumber evidence="2">2.3.1.-</ecNumber>
    </submittedName>
</protein>
<dbReference type="InterPro" id="IPR011004">
    <property type="entry name" value="Trimer_LpxA-like_sf"/>
</dbReference>
<evidence type="ECO:0000313" key="2">
    <source>
        <dbReference type="EMBL" id="MEA5404557.1"/>
    </source>
</evidence>
<dbReference type="EC" id="2.3.1.-" evidence="2"/>
<keyword evidence="3" id="KW-1185">Reference proteome</keyword>
<comment type="caution">
    <text evidence="2">The sequence shown here is derived from an EMBL/GenBank/DDBJ whole genome shotgun (WGS) entry which is preliminary data.</text>
</comment>
<evidence type="ECO:0000313" key="3">
    <source>
        <dbReference type="Proteomes" id="UP001303899"/>
    </source>
</evidence>
<dbReference type="Gene3D" id="2.160.10.10">
    <property type="entry name" value="Hexapeptide repeat proteins"/>
    <property type="match status" value="1"/>
</dbReference>
<reference evidence="2 3" key="1">
    <citation type="submission" date="2023-12" db="EMBL/GenBank/DDBJ databases">
        <title>Novel species of the genus Arcicella isolated from rivers.</title>
        <authorList>
            <person name="Lu H."/>
        </authorList>
    </citation>
    <scope>NUCLEOTIDE SEQUENCE [LARGE SCALE GENOMIC DNA]</scope>
    <source>
        <strain evidence="2 3">DC2W</strain>
    </source>
</reference>
<dbReference type="CDD" id="cd03349">
    <property type="entry name" value="LbH_XAT"/>
    <property type="match status" value="1"/>
</dbReference>
<dbReference type="RefSeq" id="WP_323697973.1">
    <property type="nucleotide sequence ID" value="NZ_JAYGIL010000022.1"/>
</dbReference>
<dbReference type="Proteomes" id="UP001303899">
    <property type="component" value="Unassembled WGS sequence"/>
</dbReference>
<dbReference type="PANTHER" id="PTHR43300">
    <property type="entry name" value="ACETYLTRANSFERASE"/>
    <property type="match status" value="1"/>
</dbReference>
<dbReference type="GO" id="GO:0016746">
    <property type="term" value="F:acyltransferase activity"/>
    <property type="evidence" value="ECO:0007669"/>
    <property type="project" value="UniProtKB-KW"/>
</dbReference>
<comment type="similarity">
    <text evidence="1">Belongs to the transferase hexapeptide repeat family.</text>
</comment>
<dbReference type="InterPro" id="IPR050179">
    <property type="entry name" value="Trans_hexapeptide_repeat"/>
</dbReference>
<evidence type="ECO:0000256" key="1">
    <source>
        <dbReference type="ARBA" id="ARBA00007274"/>
    </source>
</evidence>
<sequence length="207" mass="23318">MLYRLCLKFSFFLPNFINKKIINKIVAKEGGQMYSKTIREIYKNKYNITIGYGSYGGCFSNTNIPPGVEFGNYCSTAKNIRIFRANHPKDTFTSHPLLYNPVAGYVQKDMLVRPKLSIGHDVWIGEWAVILPNVITIGNGAIIGAGSIVTKNIEPYSIVAGNPAKKIGMRFSEEVILELEKTKWWLKEKSQLIESIPDLNSILTNKP</sequence>
<dbReference type="EMBL" id="JAYGIL010000022">
    <property type="protein sequence ID" value="MEA5404557.1"/>
    <property type="molecule type" value="Genomic_DNA"/>
</dbReference>
<name>A0ABU5S7W0_9BACT</name>
<proteinExistence type="inferred from homology"/>
<accession>A0ABU5S7W0</accession>
<dbReference type="PANTHER" id="PTHR43300:SF11">
    <property type="entry name" value="ACETYLTRANSFERASE RV3034C-RELATED"/>
    <property type="match status" value="1"/>
</dbReference>
<dbReference type="SUPFAM" id="SSF51161">
    <property type="entry name" value="Trimeric LpxA-like enzymes"/>
    <property type="match status" value="1"/>
</dbReference>
<keyword evidence="2" id="KW-0012">Acyltransferase</keyword>
<organism evidence="2 3">
    <name type="scientific">Arcicella gelida</name>
    <dbReference type="NCBI Taxonomy" id="2984195"/>
    <lineage>
        <taxon>Bacteria</taxon>
        <taxon>Pseudomonadati</taxon>
        <taxon>Bacteroidota</taxon>
        <taxon>Cytophagia</taxon>
        <taxon>Cytophagales</taxon>
        <taxon>Flectobacillaceae</taxon>
        <taxon>Arcicella</taxon>
    </lineage>
</organism>
<keyword evidence="2" id="KW-0808">Transferase</keyword>